<keyword evidence="1" id="KW-0472">Membrane</keyword>
<sequence length="157" mass="18439">MGTIGVITYLIVVLFILCYIKLCIEKTKRLAYRTVLKGLFDSDEFMWVDEKVPFIIIFLNYDSSNYGEIDALISKGGEKFIIVLQAPEWLFTLKGQIWRQHTLIDAKKLGQSLNIEGIFSRSRRGKIQYFSKPYDFLEYHNSRLNFLSKLDKFFSKK</sequence>
<protein>
    <submittedName>
        <fullName evidence="2">Uncharacterized protein</fullName>
    </submittedName>
</protein>
<name>A0A081P3Z8_9BACL</name>
<accession>A0A081P3Z8</accession>
<reference evidence="2 3" key="1">
    <citation type="submission" date="2014-06" db="EMBL/GenBank/DDBJ databases">
        <title>Draft genome sequence of Paenibacillus sp. MSt1.</title>
        <authorList>
            <person name="Aw Y.K."/>
            <person name="Ong K.S."/>
            <person name="Gan H.M."/>
            <person name="Lee S.M."/>
        </authorList>
    </citation>
    <scope>NUCLEOTIDE SEQUENCE [LARGE SCALE GENOMIC DNA]</scope>
    <source>
        <strain evidence="2 3">MSt1</strain>
    </source>
</reference>
<evidence type="ECO:0000256" key="1">
    <source>
        <dbReference type="SAM" id="Phobius"/>
    </source>
</evidence>
<dbReference type="Proteomes" id="UP000028123">
    <property type="component" value="Unassembled WGS sequence"/>
</dbReference>
<comment type="caution">
    <text evidence="2">The sequence shown here is derived from an EMBL/GenBank/DDBJ whole genome shotgun (WGS) entry which is preliminary data.</text>
</comment>
<dbReference type="EMBL" id="JNVM01000010">
    <property type="protein sequence ID" value="KEQ25421.1"/>
    <property type="molecule type" value="Genomic_DNA"/>
</dbReference>
<evidence type="ECO:0000313" key="2">
    <source>
        <dbReference type="EMBL" id="KEQ25421.1"/>
    </source>
</evidence>
<evidence type="ECO:0000313" key="3">
    <source>
        <dbReference type="Proteomes" id="UP000028123"/>
    </source>
</evidence>
<dbReference type="OrthoDB" id="2629085at2"/>
<gene>
    <name evidence="2" type="ORF">ET33_01465</name>
</gene>
<feature type="transmembrane region" description="Helical" evidence="1">
    <location>
        <begin position="6"/>
        <end position="24"/>
    </location>
</feature>
<dbReference type="RefSeq" id="WP_036681457.1">
    <property type="nucleotide sequence ID" value="NZ_FYEP01000005.1"/>
</dbReference>
<proteinExistence type="predicted"/>
<keyword evidence="3" id="KW-1185">Reference proteome</keyword>
<keyword evidence="1" id="KW-0812">Transmembrane</keyword>
<dbReference type="AlphaFoldDB" id="A0A081P3Z8"/>
<keyword evidence="1" id="KW-1133">Transmembrane helix</keyword>
<organism evidence="2 3">
    <name type="scientific">Paenibacillus tyrfis</name>
    <dbReference type="NCBI Taxonomy" id="1501230"/>
    <lineage>
        <taxon>Bacteria</taxon>
        <taxon>Bacillati</taxon>
        <taxon>Bacillota</taxon>
        <taxon>Bacilli</taxon>
        <taxon>Bacillales</taxon>
        <taxon>Paenibacillaceae</taxon>
        <taxon>Paenibacillus</taxon>
    </lineage>
</organism>